<evidence type="ECO:0000256" key="1">
    <source>
        <dbReference type="SAM" id="MobiDB-lite"/>
    </source>
</evidence>
<evidence type="ECO:0000313" key="2">
    <source>
        <dbReference type="EMBL" id="CAH1453728.1"/>
    </source>
</evidence>
<dbReference type="EMBL" id="CAKMRJ010005745">
    <property type="protein sequence ID" value="CAH1453728.1"/>
    <property type="molecule type" value="Genomic_DNA"/>
</dbReference>
<dbReference type="AlphaFoldDB" id="A0AAU9PTF3"/>
<feature type="compositionally biased region" description="Basic and acidic residues" evidence="1">
    <location>
        <begin position="78"/>
        <end position="89"/>
    </location>
</feature>
<feature type="region of interest" description="Disordered" evidence="1">
    <location>
        <begin position="59"/>
        <end position="89"/>
    </location>
</feature>
<keyword evidence="3" id="KW-1185">Reference proteome</keyword>
<organism evidence="2 3">
    <name type="scientific">Lactuca virosa</name>
    <dbReference type="NCBI Taxonomy" id="75947"/>
    <lineage>
        <taxon>Eukaryota</taxon>
        <taxon>Viridiplantae</taxon>
        <taxon>Streptophyta</taxon>
        <taxon>Embryophyta</taxon>
        <taxon>Tracheophyta</taxon>
        <taxon>Spermatophyta</taxon>
        <taxon>Magnoliopsida</taxon>
        <taxon>eudicotyledons</taxon>
        <taxon>Gunneridae</taxon>
        <taxon>Pentapetalae</taxon>
        <taxon>asterids</taxon>
        <taxon>campanulids</taxon>
        <taxon>Asterales</taxon>
        <taxon>Asteraceae</taxon>
        <taxon>Cichorioideae</taxon>
        <taxon>Cichorieae</taxon>
        <taxon>Lactucinae</taxon>
        <taxon>Lactuca</taxon>
    </lineage>
</organism>
<proteinExistence type="predicted"/>
<gene>
    <name evidence="2" type="ORF">LVIROSA_LOCUS38954</name>
</gene>
<reference evidence="2 3" key="1">
    <citation type="submission" date="2022-01" db="EMBL/GenBank/DDBJ databases">
        <authorList>
            <person name="Xiong W."/>
            <person name="Schranz E."/>
        </authorList>
    </citation>
    <scope>NUCLEOTIDE SEQUENCE [LARGE SCALE GENOMIC DNA]</scope>
</reference>
<feature type="compositionally biased region" description="Basic and acidic residues" evidence="1">
    <location>
        <begin position="1"/>
        <end position="41"/>
    </location>
</feature>
<evidence type="ECO:0000313" key="3">
    <source>
        <dbReference type="Proteomes" id="UP001157418"/>
    </source>
</evidence>
<accession>A0AAU9PTF3</accession>
<name>A0AAU9PTF3_9ASTR</name>
<feature type="compositionally biased region" description="Acidic residues" evidence="1">
    <location>
        <begin position="60"/>
        <end position="77"/>
    </location>
</feature>
<protein>
    <submittedName>
        <fullName evidence="2">Uncharacterized protein</fullName>
    </submittedName>
</protein>
<comment type="caution">
    <text evidence="2">The sequence shown here is derived from an EMBL/GenBank/DDBJ whole genome shotgun (WGS) entry which is preliminary data.</text>
</comment>
<sequence>MNQDYKKNEKWRLETNPKEKSEDEQKTPDEEQKVSEPHTEASTEDDELQTILVCFIRTSDEEDGGAVNGEEDDDVMNGEEHDGVRSFLP</sequence>
<dbReference type="Proteomes" id="UP001157418">
    <property type="component" value="Unassembled WGS sequence"/>
</dbReference>
<feature type="region of interest" description="Disordered" evidence="1">
    <location>
        <begin position="1"/>
        <end position="47"/>
    </location>
</feature>